<comment type="caution">
    <text evidence="1">The sequence shown here is derived from an EMBL/GenBank/DDBJ whole genome shotgun (WGS) entry which is preliminary data.</text>
</comment>
<sequence length="142" mass="15840">MAMARTTVVKKSKEMEQCIDDCLDCQSICLETSMSYCLEMGGKHAEPKHMRLMLDCSEICQVSANFMLHNSNFSTRTCNLCSEICIKCAESCEQFKGDEKMEACAQVCRRCADSCQQMSKMPMTEMSMARTSAAETSAAESM</sequence>
<reference evidence="1 2" key="1">
    <citation type="submission" date="2015-09" db="EMBL/GenBank/DDBJ databases">
        <title>A metagenomics-based metabolic model of nitrate-dependent anaerobic oxidation of methane by Methanoperedens-like archaea.</title>
        <authorList>
            <person name="Arshad A."/>
            <person name="Speth D.R."/>
            <person name="De Graaf R.M."/>
            <person name="Op Den Camp H.J."/>
            <person name="Jetten M.S."/>
            <person name="Welte C.U."/>
        </authorList>
    </citation>
    <scope>NUCLEOTIDE SEQUENCE [LARGE SCALE GENOMIC DNA]</scope>
</reference>
<name>A0A0P8CMU4_9EURY</name>
<accession>A0A0P8CMU4</accession>
<evidence type="ECO:0008006" key="3">
    <source>
        <dbReference type="Google" id="ProtNLM"/>
    </source>
</evidence>
<dbReference type="PANTHER" id="PTHR37310:SF1">
    <property type="entry name" value="CYTOPLASMIC PROTEIN"/>
    <property type="match status" value="1"/>
</dbReference>
<dbReference type="Proteomes" id="UP000050360">
    <property type="component" value="Unassembled WGS sequence"/>
</dbReference>
<evidence type="ECO:0000313" key="2">
    <source>
        <dbReference type="Proteomes" id="UP000050360"/>
    </source>
</evidence>
<gene>
    <name evidence="1" type="ORF">MPEBLZ_00552</name>
</gene>
<dbReference type="EMBL" id="LKCM01000050">
    <property type="protein sequence ID" value="KPQ44873.1"/>
    <property type="molecule type" value="Genomic_DNA"/>
</dbReference>
<proteinExistence type="predicted"/>
<protein>
    <recommendedName>
        <fullName evidence="3">Ferredoxin</fullName>
    </recommendedName>
</protein>
<dbReference type="InterPro" id="IPR044543">
    <property type="entry name" value="YHJQ-like"/>
</dbReference>
<dbReference type="PANTHER" id="PTHR37310">
    <property type="entry name" value="CYTOPLASMIC PROTEIN-RELATED"/>
    <property type="match status" value="1"/>
</dbReference>
<dbReference type="Gene3D" id="1.20.1270.360">
    <property type="match status" value="1"/>
</dbReference>
<dbReference type="InterPro" id="IPR005560">
    <property type="entry name" value="Csp_YhjQ"/>
</dbReference>
<dbReference type="Pfam" id="PF03860">
    <property type="entry name" value="Csp"/>
    <property type="match status" value="1"/>
</dbReference>
<dbReference type="CDD" id="cd08026">
    <property type="entry name" value="DUF326"/>
    <property type="match status" value="1"/>
</dbReference>
<dbReference type="AlphaFoldDB" id="A0A0P8CMU4"/>
<evidence type="ECO:0000313" key="1">
    <source>
        <dbReference type="EMBL" id="KPQ44873.1"/>
    </source>
</evidence>
<organism evidence="1 2">
    <name type="scientific">Candidatus Methanoperedens nitratireducens</name>
    <dbReference type="NCBI Taxonomy" id="1392998"/>
    <lineage>
        <taxon>Archaea</taxon>
        <taxon>Methanobacteriati</taxon>
        <taxon>Methanobacteriota</taxon>
        <taxon>Stenosarchaea group</taxon>
        <taxon>Methanomicrobia</taxon>
        <taxon>Methanosarcinales</taxon>
        <taxon>ANME-2 cluster</taxon>
        <taxon>Candidatus Methanoperedentaceae</taxon>
        <taxon>Candidatus Methanoperedens</taxon>
    </lineage>
</organism>